<proteinExistence type="inferred from homology"/>
<name>A0A327WSV7_9GAMM</name>
<evidence type="ECO:0000256" key="7">
    <source>
        <dbReference type="ARBA" id="ARBA00023033"/>
    </source>
</evidence>
<reference evidence="10 12" key="1">
    <citation type="journal article" date="2018" name="Front. Microbiol.">
        <title>Genome-Based Analysis Reveals the Taxonomy and Diversity of the Family Idiomarinaceae.</title>
        <authorList>
            <person name="Liu Y."/>
            <person name="Lai Q."/>
            <person name="Shao Z."/>
        </authorList>
    </citation>
    <scope>NUCLEOTIDE SEQUENCE [LARGE SCALE GENOMIC DNA]</scope>
    <source>
        <strain evidence="10 12">CF12-14</strain>
    </source>
</reference>
<dbReference type="NCBIfam" id="TIGR01988">
    <property type="entry name" value="Ubi-OHases"/>
    <property type="match status" value="1"/>
</dbReference>
<dbReference type="Proteomes" id="UP000287865">
    <property type="component" value="Unassembled WGS sequence"/>
</dbReference>
<evidence type="ECO:0000313" key="10">
    <source>
        <dbReference type="EMBL" id="RUO22709.1"/>
    </source>
</evidence>
<dbReference type="InterPro" id="IPR018168">
    <property type="entry name" value="Ubi_Hdrlase_CS"/>
</dbReference>
<dbReference type="Pfam" id="PF01494">
    <property type="entry name" value="FAD_binding_3"/>
    <property type="match status" value="1"/>
</dbReference>
<keyword evidence="7" id="KW-0503">Monooxygenase</keyword>
<dbReference type="GO" id="GO:0006744">
    <property type="term" value="P:ubiquinone biosynthetic process"/>
    <property type="evidence" value="ECO:0007669"/>
    <property type="project" value="UniProtKB-UniPathway"/>
</dbReference>
<keyword evidence="4" id="KW-0285">Flavoprotein</keyword>
<dbReference type="PROSITE" id="PS01304">
    <property type="entry name" value="UBIH"/>
    <property type="match status" value="1"/>
</dbReference>
<dbReference type="UniPathway" id="UPA00232"/>
<dbReference type="Gene3D" id="3.50.50.60">
    <property type="entry name" value="FAD/NAD(P)-binding domain"/>
    <property type="match status" value="2"/>
</dbReference>
<gene>
    <name evidence="9" type="ORF">B0I24_11088</name>
    <name evidence="10" type="ORF">CWE07_10590</name>
</gene>
<dbReference type="EMBL" id="QLMD01000010">
    <property type="protein sequence ID" value="RAJ95404.1"/>
    <property type="molecule type" value="Genomic_DNA"/>
</dbReference>
<evidence type="ECO:0000256" key="6">
    <source>
        <dbReference type="ARBA" id="ARBA00023002"/>
    </source>
</evidence>
<evidence type="ECO:0000256" key="1">
    <source>
        <dbReference type="ARBA" id="ARBA00001974"/>
    </source>
</evidence>
<sequence>MTANTTDIAIVGGGVVGGLAALMLAKARPDIAITLLDGSAPGQQDPRTLALAHTTLLSLQSVGIATDKLATAQAKIEHIHVSERRGAGSATLHAKRYQIDALGQVVSAHTLQQAIEQAAAGCSNLSWQMQTRLEQLTQQPAGVDLTLHTGDDTTTQLSAKFVIGADGGRSVVREQLKIARQQYDYQQTALIANVQLDREHQGWAYERFTEHGPIALLPIQAQQMALVWCVPSSDAASIQSLSDNDFLAQLQQAFGFRAGRFIGVEKRASYPLYLLLAERAIHHCCALIGNACHTLHPIAGQGYNLGVRDVVDLVAMVTSAWHSDQGGLQHRDLLAYEAQRQQDYQRIAGLTDSLVRIFSNQHFPLVAGRNLGLLALRKQPALGYPLARSAMGFRNLFGAA</sequence>
<dbReference type="AlphaFoldDB" id="A0A327WSV7"/>
<comment type="pathway">
    <text evidence="2">Cofactor biosynthesis; ubiquinone biosynthesis.</text>
</comment>
<comment type="similarity">
    <text evidence="3">Belongs to the UbiH/COQ6 family.</text>
</comment>
<evidence type="ECO:0000256" key="3">
    <source>
        <dbReference type="ARBA" id="ARBA00005349"/>
    </source>
</evidence>
<dbReference type="InterPro" id="IPR051205">
    <property type="entry name" value="UbiH/COQ6_monooxygenase"/>
</dbReference>
<feature type="domain" description="FAD-binding" evidence="8">
    <location>
        <begin position="6"/>
        <end position="342"/>
    </location>
</feature>
<dbReference type="PRINTS" id="PR00420">
    <property type="entry name" value="RNGMNOXGNASE"/>
</dbReference>
<evidence type="ECO:0000256" key="2">
    <source>
        <dbReference type="ARBA" id="ARBA00004749"/>
    </source>
</evidence>
<keyword evidence="12" id="KW-1185">Reference proteome</keyword>
<dbReference type="SUPFAM" id="SSF51905">
    <property type="entry name" value="FAD/NAD(P)-binding domain"/>
    <property type="match status" value="1"/>
</dbReference>
<comment type="caution">
    <text evidence="9">The sequence shown here is derived from an EMBL/GenBank/DDBJ whole genome shotgun (WGS) entry which is preliminary data.</text>
</comment>
<dbReference type="GO" id="GO:0071949">
    <property type="term" value="F:FAD binding"/>
    <property type="evidence" value="ECO:0007669"/>
    <property type="project" value="InterPro"/>
</dbReference>
<keyword evidence="6" id="KW-0560">Oxidoreductase</keyword>
<dbReference type="InterPro" id="IPR036188">
    <property type="entry name" value="FAD/NAD-bd_sf"/>
</dbReference>
<evidence type="ECO:0000256" key="4">
    <source>
        <dbReference type="ARBA" id="ARBA00022630"/>
    </source>
</evidence>
<dbReference type="EMBL" id="PIPK01000010">
    <property type="protein sequence ID" value="RUO22709.1"/>
    <property type="molecule type" value="Genomic_DNA"/>
</dbReference>
<dbReference type="InterPro" id="IPR010971">
    <property type="entry name" value="UbiH/COQ6"/>
</dbReference>
<evidence type="ECO:0000259" key="8">
    <source>
        <dbReference type="Pfam" id="PF01494"/>
    </source>
</evidence>
<dbReference type="RefSeq" id="WP_111569915.1">
    <property type="nucleotide sequence ID" value="NZ_PIPK01000010.1"/>
</dbReference>
<dbReference type="Proteomes" id="UP000249203">
    <property type="component" value="Unassembled WGS sequence"/>
</dbReference>
<dbReference type="GO" id="GO:0008681">
    <property type="term" value="F:2-octaprenyl-6-methoxyphenol hydroxylase activity"/>
    <property type="evidence" value="ECO:0007669"/>
    <property type="project" value="TreeGrafter"/>
</dbReference>
<evidence type="ECO:0000313" key="9">
    <source>
        <dbReference type="EMBL" id="RAJ95404.1"/>
    </source>
</evidence>
<reference evidence="9 11" key="2">
    <citation type="submission" date="2018-06" db="EMBL/GenBank/DDBJ databases">
        <title>Genomic Encyclopedia of Type Strains, Phase III (KMG-III): the genomes of soil and plant-associated and newly described type strains.</title>
        <authorList>
            <person name="Whitman W."/>
        </authorList>
    </citation>
    <scope>NUCLEOTIDE SEQUENCE [LARGE SCALE GENOMIC DNA]</scope>
    <source>
        <strain evidence="9 11">CGMCC 1.15366</strain>
    </source>
</reference>
<accession>A0A327WSV7</accession>
<evidence type="ECO:0000256" key="5">
    <source>
        <dbReference type="ARBA" id="ARBA00022827"/>
    </source>
</evidence>
<keyword evidence="5" id="KW-0274">FAD</keyword>
<evidence type="ECO:0000313" key="12">
    <source>
        <dbReference type="Proteomes" id="UP000287865"/>
    </source>
</evidence>
<dbReference type="PANTHER" id="PTHR43876">
    <property type="entry name" value="UBIQUINONE BIOSYNTHESIS MONOOXYGENASE COQ6, MITOCHONDRIAL"/>
    <property type="match status" value="1"/>
</dbReference>
<dbReference type="PANTHER" id="PTHR43876:SF8">
    <property type="entry name" value="2-OCTAPRENYL-6-METHOXYPHENOL HYDROXYLASE"/>
    <property type="match status" value="1"/>
</dbReference>
<organism evidence="9 11">
    <name type="scientific">Aliidiomarina maris</name>
    <dbReference type="NCBI Taxonomy" id="531312"/>
    <lineage>
        <taxon>Bacteria</taxon>
        <taxon>Pseudomonadati</taxon>
        <taxon>Pseudomonadota</taxon>
        <taxon>Gammaproteobacteria</taxon>
        <taxon>Alteromonadales</taxon>
        <taxon>Idiomarinaceae</taxon>
        <taxon>Aliidiomarina</taxon>
    </lineage>
</organism>
<evidence type="ECO:0000313" key="11">
    <source>
        <dbReference type="Proteomes" id="UP000249203"/>
    </source>
</evidence>
<dbReference type="InterPro" id="IPR002938">
    <property type="entry name" value="FAD-bd"/>
</dbReference>
<dbReference type="OrthoDB" id="9769565at2"/>
<comment type="cofactor">
    <cofactor evidence="1">
        <name>FAD</name>
        <dbReference type="ChEBI" id="CHEBI:57692"/>
    </cofactor>
</comment>
<protein>
    <submittedName>
        <fullName evidence="9">2-octaprenyl-6-methoxyphenol hydroxylase</fullName>
    </submittedName>
    <submittedName>
        <fullName evidence="10">2-octaprenyl-6-methoxyphenyl hydroxylase</fullName>
    </submittedName>
</protein>
<dbReference type="NCBIfam" id="NF004356">
    <property type="entry name" value="PRK05732.1"/>
    <property type="match status" value="1"/>
</dbReference>